<accession>A0A7D5HZX4</accession>
<dbReference type="SUPFAM" id="SSF46785">
    <property type="entry name" value="Winged helix' DNA-binding domain"/>
    <property type="match status" value="1"/>
</dbReference>
<evidence type="ECO:0000313" key="2">
    <source>
        <dbReference type="EMBL" id="QLC49326.1"/>
    </source>
</evidence>
<evidence type="ECO:0000313" key="3">
    <source>
        <dbReference type="Proteomes" id="UP000509594"/>
    </source>
</evidence>
<dbReference type="RefSeq" id="WP_176964389.1">
    <property type="nucleotide sequence ID" value="NZ_CP058215.1"/>
</dbReference>
<keyword evidence="3" id="KW-1185">Reference proteome</keyword>
<feature type="domain" description="Methanogenesis regulatory protein FilR1 middle" evidence="1">
    <location>
        <begin position="125"/>
        <end position="253"/>
    </location>
</feature>
<dbReference type="InterPro" id="IPR036390">
    <property type="entry name" value="WH_DNA-bd_sf"/>
</dbReference>
<dbReference type="OrthoDB" id="11410at2157"/>
<dbReference type="KEGG" id="mzi:HWN40_03130"/>
<evidence type="ECO:0000259" key="1">
    <source>
        <dbReference type="Pfam" id="PF08350"/>
    </source>
</evidence>
<dbReference type="Pfam" id="PF08350">
    <property type="entry name" value="FilR1_middle"/>
    <property type="match status" value="1"/>
</dbReference>
<sequence>MKKPLLDVIFASEKRKNVLLLLGSGPKKMETILDHLKTTRPALLPQTRILEDHHLITQFDDIYQLTTIGKLLIRQVEPLLLTVDVLDEDIDYWGSRKLDFLPEHLLERIGELSDSMITEPESMDIHDINHEFYERSLDSKNVYFICRFVYPNFGQLGKEWIKNRTNVSIIVDKGLLEKIRDSYADVFRTFIKSGYVKLFLYPEEIRFMKFGLTDSAFFLLLFNQNIRYDNKYLLSFSQSSLEWAKELFEHYCKESTPVPVEDI</sequence>
<proteinExistence type="predicted"/>
<dbReference type="GeneID" id="55820635"/>
<dbReference type="Proteomes" id="UP000509594">
    <property type="component" value="Chromosome"/>
</dbReference>
<reference evidence="2 3" key="1">
    <citation type="submission" date="2020-06" db="EMBL/GenBank/DDBJ databases">
        <title>Methanolobus halotolerans sp. nov., isolated from a saline lake Tus in Siberia.</title>
        <authorList>
            <person name="Shen Y."/>
            <person name="Chen S.-C."/>
            <person name="Lai M.-C."/>
            <person name="Huang H.-H."/>
            <person name="Chiu H.-H."/>
            <person name="Tang S.-L."/>
            <person name="Rogozin D.Y."/>
            <person name="Degermendzhy A.G."/>
        </authorList>
    </citation>
    <scope>NUCLEOTIDE SEQUENCE [LARGE SCALE GENOMIC DNA]</scope>
    <source>
        <strain evidence="2 3">DSM 21339</strain>
    </source>
</reference>
<dbReference type="InterPro" id="IPR016490">
    <property type="entry name" value="Tscrpt_reg_HTH_AF0396-typ3"/>
</dbReference>
<name>A0A7D5HZX4_9EURY</name>
<organism evidence="2 3">
    <name type="scientific">Methanolobus zinderi</name>
    <dbReference type="NCBI Taxonomy" id="536044"/>
    <lineage>
        <taxon>Archaea</taxon>
        <taxon>Methanobacteriati</taxon>
        <taxon>Methanobacteriota</taxon>
        <taxon>Stenosarchaea group</taxon>
        <taxon>Methanomicrobia</taxon>
        <taxon>Methanosarcinales</taxon>
        <taxon>Methanosarcinaceae</taxon>
        <taxon>Methanolobus</taxon>
    </lineage>
</organism>
<dbReference type="InterPro" id="IPR013561">
    <property type="entry name" value="FilR1_middle_dom"/>
</dbReference>
<dbReference type="EMBL" id="CP058215">
    <property type="protein sequence ID" value="QLC49326.1"/>
    <property type="molecule type" value="Genomic_DNA"/>
</dbReference>
<dbReference type="AlphaFoldDB" id="A0A7D5HZX4"/>
<gene>
    <name evidence="2" type="ORF">HWN40_03130</name>
</gene>
<dbReference type="PIRSF" id="PIRSF006692">
    <property type="entry name" value="TF_HTH_AF0396_prd"/>
    <property type="match status" value="1"/>
</dbReference>
<protein>
    <submittedName>
        <fullName evidence="2">Winged helix-turn-helix domain-containing protein</fullName>
    </submittedName>
</protein>